<dbReference type="AlphaFoldDB" id="A0A3P8ZIT4"/>
<proteinExistence type="predicted"/>
<dbReference type="Pfam" id="PF23263">
    <property type="entry name" value="C8-3_MUC4"/>
    <property type="match status" value="1"/>
</dbReference>
<reference evidence="14" key="3">
    <citation type="submission" date="2025-08" db="UniProtKB">
        <authorList>
            <consortium name="Ensembl"/>
        </authorList>
    </citation>
    <scope>IDENTIFICATION</scope>
</reference>
<feature type="disulfide bond" evidence="6">
    <location>
        <begin position="757"/>
        <end position="784"/>
    </location>
</feature>
<dbReference type="InterPro" id="IPR000436">
    <property type="entry name" value="Sushi_SCR_CCP_dom"/>
</dbReference>
<dbReference type="Gene3D" id="2.60.40.10">
    <property type="entry name" value="Immunoglobulins"/>
    <property type="match status" value="1"/>
</dbReference>
<evidence type="ECO:0000256" key="6">
    <source>
        <dbReference type="PROSITE-ProRule" id="PRU00302"/>
    </source>
</evidence>
<evidence type="ECO:0000259" key="12">
    <source>
        <dbReference type="PROSITE" id="PS50958"/>
    </source>
</evidence>
<name>A0A3P8ZIT4_ESOLU</name>
<dbReference type="Gene3D" id="4.10.410.20">
    <property type="match status" value="1"/>
</dbReference>
<reference evidence="15" key="1">
    <citation type="journal article" date="2014" name="PLoS ONE">
        <title>The genome and linkage map of the northern pike (Esox lucius): conserved synteny revealed between the salmonid sister group and the Neoteleostei.</title>
        <authorList>
            <person name="Rondeau E.B."/>
            <person name="Minkley D.R."/>
            <person name="Leong J.S."/>
            <person name="Messmer A.M."/>
            <person name="Jantzen J.R."/>
            <person name="von Schalburg K.R."/>
            <person name="Lemon C."/>
            <person name="Bird N.H."/>
            <person name="Koop B.F."/>
        </authorList>
    </citation>
    <scope>NUCLEOTIDE SEQUENCE</scope>
</reference>
<dbReference type="PROSITE" id="PS50923">
    <property type="entry name" value="SUSHI"/>
    <property type="match status" value="1"/>
</dbReference>
<protein>
    <recommendedName>
        <fullName evidence="16">Sushi domain containing 2</fullName>
    </recommendedName>
</protein>
<dbReference type="InterPro" id="IPR056619">
    <property type="entry name" value="C8-3_MUC4"/>
</dbReference>
<dbReference type="Proteomes" id="UP000265140">
    <property type="component" value="Chromosome 13"/>
</dbReference>
<accession>A0A3P8ZIT4</accession>
<keyword evidence="5 6" id="KW-1015">Disulfide bond</keyword>
<feature type="chain" id="PRO_5044265135" description="Sushi domain containing 2" evidence="9">
    <location>
        <begin position="25"/>
        <end position="844"/>
    </location>
</feature>
<dbReference type="InterPro" id="IPR036024">
    <property type="entry name" value="Somatomedin_B-like_dom_sf"/>
</dbReference>
<evidence type="ECO:0000256" key="2">
    <source>
        <dbReference type="ARBA" id="ARBA00022692"/>
    </source>
</evidence>
<feature type="signal peptide" evidence="9">
    <location>
        <begin position="1"/>
        <end position="24"/>
    </location>
</feature>
<evidence type="ECO:0000259" key="13">
    <source>
        <dbReference type="PROSITE" id="PS51233"/>
    </source>
</evidence>
<dbReference type="Gene3D" id="2.10.70.10">
    <property type="entry name" value="Complement Module, domain 1"/>
    <property type="match status" value="1"/>
</dbReference>
<dbReference type="PROSITE" id="PS50856">
    <property type="entry name" value="AMOP"/>
    <property type="match status" value="1"/>
</dbReference>
<comment type="caution">
    <text evidence="6">Lacks conserved residue(s) required for the propagation of feature annotation.</text>
</comment>
<reference evidence="14" key="4">
    <citation type="submission" date="2025-09" db="UniProtKB">
        <authorList>
            <consortium name="Ensembl"/>
        </authorList>
    </citation>
    <scope>IDENTIFICATION</scope>
</reference>
<dbReference type="GO" id="GO:0016020">
    <property type="term" value="C:membrane"/>
    <property type="evidence" value="ECO:0007669"/>
    <property type="project" value="UniProtKB-SubCell"/>
</dbReference>
<evidence type="ECO:0000256" key="5">
    <source>
        <dbReference type="ARBA" id="ARBA00023157"/>
    </source>
</evidence>
<gene>
    <name evidence="14" type="primary">SUSD2</name>
</gene>
<evidence type="ECO:0000256" key="4">
    <source>
        <dbReference type="ARBA" id="ARBA00023136"/>
    </source>
</evidence>
<evidence type="ECO:0008006" key="16">
    <source>
        <dbReference type="Google" id="ProtNLM"/>
    </source>
</evidence>
<evidence type="ECO:0000313" key="14">
    <source>
        <dbReference type="Ensembl" id="ENSELUP00000028641.3"/>
    </source>
</evidence>
<dbReference type="SUPFAM" id="SSF81296">
    <property type="entry name" value="E set domains"/>
    <property type="match status" value="1"/>
</dbReference>
<organism evidence="14 15">
    <name type="scientific">Esox lucius</name>
    <name type="common">Northern pike</name>
    <dbReference type="NCBI Taxonomy" id="8010"/>
    <lineage>
        <taxon>Eukaryota</taxon>
        <taxon>Metazoa</taxon>
        <taxon>Chordata</taxon>
        <taxon>Craniata</taxon>
        <taxon>Vertebrata</taxon>
        <taxon>Euteleostomi</taxon>
        <taxon>Actinopterygii</taxon>
        <taxon>Neopterygii</taxon>
        <taxon>Teleostei</taxon>
        <taxon>Protacanthopterygii</taxon>
        <taxon>Esociformes</taxon>
        <taxon>Esocidae</taxon>
        <taxon>Esox</taxon>
    </lineage>
</organism>
<dbReference type="InterPro" id="IPR013783">
    <property type="entry name" value="Ig-like_fold"/>
</dbReference>
<dbReference type="PANTHER" id="PTHR13802">
    <property type="entry name" value="MUCIN 4-RELATED"/>
    <property type="match status" value="1"/>
</dbReference>
<dbReference type="Bgee" id="ENSELUG00000005300">
    <property type="expression patterns" value="Expressed in digestive tract and 14 other cell types or tissues"/>
</dbReference>
<dbReference type="PROSITE" id="PS51233">
    <property type="entry name" value="VWFD"/>
    <property type="match status" value="1"/>
</dbReference>
<feature type="domain" description="SMB" evidence="12">
    <location>
        <begin position="23"/>
        <end position="62"/>
    </location>
</feature>
<comment type="subcellular location">
    <subcellularLocation>
        <location evidence="1">Membrane</location>
    </subcellularLocation>
</comment>
<dbReference type="InterPro" id="IPR051495">
    <property type="entry name" value="Epithelial_Barrier/Signaling"/>
</dbReference>
<evidence type="ECO:0000256" key="8">
    <source>
        <dbReference type="SAM" id="Phobius"/>
    </source>
</evidence>
<keyword evidence="3 8" id="KW-1133">Transmembrane helix</keyword>
<feature type="domain" description="VWFD" evidence="13">
    <location>
        <begin position="448"/>
        <end position="644"/>
    </location>
</feature>
<dbReference type="Ensembl" id="ENSELUT00000012882.3">
    <property type="protein sequence ID" value="ENSELUP00000028641.3"/>
    <property type="gene ID" value="ENSELUG00000005300.3"/>
</dbReference>
<dbReference type="SMART" id="SM00216">
    <property type="entry name" value="VWD"/>
    <property type="match status" value="1"/>
</dbReference>
<keyword evidence="6" id="KW-0768">Sushi</keyword>
<dbReference type="SUPFAM" id="SSF57535">
    <property type="entry name" value="Complement control module/SCR domain"/>
    <property type="match status" value="1"/>
</dbReference>
<sequence>MSTMWRDSILLSGLILLYISDINGQSCNGRCGETFEMCSCRAACESLLSCCGDYRESCIQISPYSGTMMGGTVFSILNASFYSSKQEQLTCRFRGEIETVGFTDGEGQGYCVSPLLFQSGWVPFEVSTDGQTYNRSGEFLSVHPSKMDAAFKVTLVNSTQWQYYGTPNATGTLRMTWNPSLVGAETVNIELWGYNEVNTTTTVATGEEASAPLRAEWTYLYSLDRGVVNSGSFSFTPKPSQKPYSDWEMGSVRVSSSNYSEGARNVQAVWSGAHALAWHLEETFRQDSAGWALDRCLSWDAQEKNLPNFLEEIVDCPCTLAQARADTGRFHTDYGCDIEKGSVCTYHPGAVHCVRAIQASPKFGAGQQCCYDHTGAQVLTGDSIGGSTPDRAHDWGSPPYGSPPRIPGLSHWKYDVLTFYYCCLWSDNCHIYFRHRPSSGCGAYNPPRAGAVLGDPHFVTFDGLSYTFNGKGEYYLVQSPERGLIVQGRTEQVMLENGTLAKATRLSAVAMRENTSDVIEVRQVQQQGHLEVLRNQQVLSFTEQTWMDLHGVFLYSPTTQNVTVMFSSGVGVEVRGREGGAIALTVLLPSDYANLTQGLLGQMNSDPSDDLLTSMDEVVSPDKASPEDIFNFGAGWKTSNETSLFTYDSKHLLDTYYYVKHDPGFVPAFSVVEDPRDPLVLDMLNMCFGEGALFCKYDTLITRSLAVGNSTLMSFQSHEALLHDLLPVVSCDWLATPRNGEKEGTRYLEGAIVSFSCKSGYGLFGSTERTCLPSGEWSGDETYCLSENLLGLVLGTVFSIATLITMWVMISLHYRKQNRTRQNRMEAKVCQKTPGYTPANTTRR</sequence>
<feature type="transmembrane region" description="Helical" evidence="8">
    <location>
        <begin position="789"/>
        <end position="814"/>
    </location>
</feature>
<evidence type="ECO:0000256" key="9">
    <source>
        <dbReference type="SAM" id="SignalP"/>
    </source>
</evidence>
<dbReference type="InterPro" id="IPR001212">
    <property type="entry name" value="Somatomedin_B_dom"/>
</dbReference>
<dbReference type="OMA" id="EEGHPYC"/>
<dbReference type="CDD" id="cd00033">
    <property type="entry name" value="CCP"/>
    <property type="match status" value="1"/>
</dbReference>
<dbReference type="Pfam" id="PF00084">
    <property type="entry name" value="Sushi"/>
    <property type="match status" value="1"/>
</dbReference>
<dbReference type="InterPro" id="IPR001846">
    <property type="entry name" value="VWF_type-D"/>
</dbReference>
<dbReference type="SMART" id="SM00032">
    <property type="entry name" value="CCP"/>
    <property type="match status" value="1"/>
</dbReference>
<evidence type="ECO:0000259" key="10">
    <source>
        <dbReference type="PROSITE" id="PS50856"/>
    </source>
</evidence>
<dbReference type="GeneTree" id="ENSGT00730000110943"/>
<dbReference type="Pfam" id="PF00094">
    <property type="entry name" value="VWD"/>
    <property type="match status" value="1"/>
</dbReference>
<dbReference type="GO" id="GO:0007399">
    <property type="term" value="P:nervous system development"/>
    <property type="evidence" value="ECO:0007669"/>
    <property type="project" value="UniProtKB-ARBA"/>
</dbReference>
<dbReference type="SMART" id="SM00723">
    <property type="entry name" value="AMOP"/>
    <property type="match status" value="1"/>
</dbReference>
<feature type="domain" description="Sushi" evidence="11">
    <location>
        <begin position="729"/>
        <end position="786"/>
    </location>
</feature>
<evidence type="ECO:0000256" key="3">
    <source>
        <dbReference type="ARBA" id="ARBA00022989"/>
    </source>
</evidence>
<dbReference type="SUPFAM" id="SSF90188">
    <property type="entry name" value="Somatomedin B domain"/>
    <property type="match status" value="1"/>
</dbReference>
<keyword evidence="9" id="KW-0732">Signal</keyword>
<keyword evidence="2 8" id="KW-0812">Transmembrane</keyword>
<reference evidence="14" key="2">
    <citation type="submission" date="2020-02" db="EMBL/GenBank/DDBJ databases">
        <title>Esox lucius (northern pike) genome, fEsoLuc1, primary haplotype.</title>
        <authorList>
            <person name="Myers G."/>
            <person name="Karagic N."/>
            <person name="Meyer A."/>
            <person name="Pippel M."/>
            <person name="Reichard M."/>
            <person name="Winkler S."/>
            <person name="Tracey A."/>
            <person name="Sims Y."/>
            <person name="Howe K."/>
            <person name="Rhie A."/>
            <person name="Formenti G."/>
            <person name="Durbin R."/>
            <person name="Fedrigo O."/>
            <person name="Jarvis E.D."/>
        </authorList>
    </citation>
    <scope>NUCLEOTIDE SEQUENCE [LARGE SCALE GENOMIC DNA]</scope>
</reference>
<evidence type="ECO:0000256" key="7">
    <source>
        <dbReference type="SAM" id="MobiDB-lite"/>
    </source>
</evidence>
<feature type="domain" description="AMOP" evidence="10">
    <location>
        <begin position="288"/>
        <end position="436"/>
    </location>
</feature>
<dbReference type="InterPro" id="IPR014756">
    <property type="entry name" value="Ig_E-set"/>
</dbReference>
<dbReference type="PROSITE" id="PS00524">
    <property type="entry name" value="SMB_1"/>
    <property type="match status" value="1"/>
</dbReference>
<keyword evidence="15" id="KW-1185">Reference proteome</keyword>
<dbReference type="Pfam" id="PF03782">
    <property type="entry name" value="AMOP"/>
    <property type="match status" value="1"/>
</dbReference>
<keyword evidence="4 8" id="KW-0472">Membrane</keyword>
<dbReference type="InterPro" id="IPR035976">
    <property type="entry name" value="Sushi/SCR/CCP_sf"/>
</dbReference>
<dbReference type="PROSITE" id="PS50958">
    <property type="entry name" value="SMB_2"/>
    <property type="match status" value="1"/>
</dbReference>
<dbReference type="InParanoid" id="A0A3P8ZIT4"/>
<dbReference type="InterPro" id="IPR005533">
    <property type="entry name" value="AMOP_dom"/>
</dbReference>
<feature type="region of interest" description="Disordered" evidence="7">
    <location>
        <begin position="823"/>
        <end position="844"/>
    </location>
</feature>
<dbReference type="Pfam" id="PF01033">
    <property type="entry name" value="Somatomedin_B"/>
    <property type="match status" value="1"/>
</dbReference>
<evidence type="ECO:0000313" key="15">
    <source>
        <dbReference type="Proteomes" id="UP000265140"/>
    </source>
</evidence>
<dbReference type="PANTHER" id="PTHR13802:SF63">
    <property type="entry name" value="SUSHI DOMAIN-CONTAINING PROTEIN 2"/>
    <property type="match status" value="1"/>
</dbReference>
<evidence type="ECO:0000259" key="11">
    <source>
        <dbReference type="PROSITE" id="PS50923"/>
    </source>
</evidence>
<evidence type="ECO:0000256" key="1">
    <source>
        <dbReference type="ARBA" id="ARBA00004370"/>
    </source>
</evidence>